<gene>
    <name evidence="1" type="ORF">ACFOUW_27655</name>
</gene>
<dbReference type="InterPro" id="IPR006311">
    <property type="entry name" value="TAT_signal"/>
</dbReference>
<protein>
    <recommendedName>
        <fullName evidence="3">Glycoside hydrolase family 42 N-terminal domain-containing protein</fullName>
    </recommendedName>
</protein>
<reference evidence="2" key="1">
    <citation type="journal article" date="2019" name="Int. J. Syst. Evol. Microbiol.">
        <title>The Global Catalogue of Microorganisms (GCM) 10K type strain sequencing project: providing services to taxonomists for standard genome sequencing and annotation.</title>
        <authorList>
            <consortium name="The Broad Institute Genomics Platform"/>
            <consortium name="The Broad Institute Genome Sequencing Center for Infectious Disease"/>
            <person name="Wu L."/>
            <person name="Ma J."/>
        </authorList>
    </citation>
    <scope>NUCLEOTIDE SEQUENCE [LARGE SCALE GENOMIC DNA]</scope>
    <source>
        <strain evidence="2">CGMCC 4.7241</strain>
    </source>
</reference>
<dbReference type="InterPro" id="IPR017853">
    <property type="entry name" value="GH"/>
</dbReference>
<dbReference type="SUPFAM" id="SSF51445">
    <property type="entry name" value="(Trans)glycosidases"/>
    <property type="match status" value="1"/>
</dbReference>
<dbReference type="RefSeq" id="WP_205116356.1">
    <property type="nucleotide sequence ID" value="NZ_JAFBCM010000001.1"/>
</dbReference>
<organism evidence="1 2">
    <name type="scientific">Tenggerimyces flavus</name>
    <dbReference type="NCBI Taxonomy" id="1708749"/>
    <lineage>
        <taxon>Bacteria</taxon>
        <taxon>Bacillati</taxon>
        <taxon>Actinomycetota</taxon>
        <taxon>Actinomycetes</taxon>
        <taxon>Propionibacteriales</taxon>
        <taxon>Nocardioidaceae</taxon>
        <taxon>Tenggerimyces</taxon>
    </lineage>
</organism>
<comment type="caution">
    <text evidence="1">The sequence shown here is derived from an EMBL/GenBank/DDBJ whole genome shotgun (WGS) entry which is preliminary data.</text>
</comment>
<dbReference type="Gene3D" id="3.20.20.80">
    <property type="entry name" value="Glycosidases"/>
    <property type="match status" value="1"/>
</dbReference>
<dbReference type="EMBL" id="JBHRZH010000030">
    <property type="protein sequence ID" value="MFC3764645.1"/>
    <property type="molecule type" value="Genomic_DNA"/>
</dbReference>
<dbReference type="Proteomes" id="UP001595699">
    <property type="component" value="Unassembled WGS sequence"/>
</dbReference>
<evidence type="ECO:0000313" key="2">
    <source>
        <dbReference type="Proteomes" id="UP001595699"/>
    </source>
</evidence>
<evidence type="ECO:0008006" key="3">
    <source>
        <dbReference type="Google" id="ProtNLM"/>
    </source>
</evidence>
<proteinExistence type="predicted"/>
<dbReference type="PROSITE" id="PS51318">
    <property type="entry name" value="TAT"/>
    <property type="match status" value="1"/>
</dbReference>
<keyword evidence="2" id="KW-1185">Reference proteome</keyword>
<accession>A0ABV7YH12</accession>
<evidence type="ECO:0000313" key="1">
    <source>
        <dbReference type="EMBL" id="MFC3764645.1"/>
    </source>
</evidence>
<name>A0ABV7YH12_9ACTN</name>
<sequence length="455" mass="49809">MTDDSTLSRRGLLRLTAGAAGVAALPNLLTPTPASASGPAYVDDLAAPAIAPNILADDVYPIGLFWPPPRKQTTEFRYEQIANCGINVVSGGNDMVNMPANTKMLQMAAHAGLRALPIDNRITHATPCPGWENAVRQTVAEYQAYPAFAGFLVHDEPNPIHYPRLRMITDLLAATAPDKLGFINLVPFYTTPQDGAYQEFLRRYVEQIDPSVVSYDHYPLLTDNTIRPTFFVNHRRIREAGLRSGRPTWVYVNTVQHGVMKQPTQAELGWQVNVALAYGCKGIQYFTYWTPENRPDHFFHEALIRKSGCPSAVYGWAWELNRCHLQPVGRELKHLVSHAAVHANEATLPFGTERFTAAGSDVLSATSGSAVVLGEFRSEPVNNTRWLFVANRSYTAAANARLTIKPEVDSVGTFVATSATYQPTLLIGTPAGQAFDVTIPPGGGKLFRLALTPPA</sequence>